<proteinExistence type="inferred from homology"/>
<reference evidence="5" key="1">
    <citation type="submission" date="2022-03" db="EMBL/GenBank/DDBJ databases">
        <authorList>
            <person name="Santos J.D.N."/>
            <person name="Kallscheuer N."/>
            <person name="Jogler C."/>
            <person name="Lage O.M."/>
        </authorList>
    </citation>
    <scope>NUCLEOTIDE SEQUENCE</scope>
    <source>
        <strain evidence="5">M600PL45_2</strain>
    </source>
</reference>
<dbReference type="RefSeq" id="WP_241059359.1">
    <property type="nucleotide sequence ID" value="NZ_JAKWJU010000002.1"/>
</dbReference>
<evidence type="ECO:0000313" key="6">
    <source>
        <dbReference type="Proteomes" id="UP001166784"/>
    </source>
</evidence>
<organism evidence="5 6">
    <name type="scientific">Streptomyces marispadix</name>
    <dbReference type="NCBI Taxonomy" id="2922868"/>
    <lineage>
        <taxon>Bacteria</taxon>
        <taxon>Bacillati</taxon>
        <taxon>Actinomycetota</taxon>
        <taxon>Actinomycetes</taxon>
        <taxon>Kitasatosporales</taxon>
        <taxon>Streptomycetaceae</taxon>
        <taxon>Streptomyces</taxon>
    </lineage>
</organism>
<feature type="transmembrane region" description="Helical" evidence="3">
    <location>
        <begin position="220"/>
        <end position="239"/>
    </location>
</feature>
<keyword evidence="3" id="KW-0812">Transmembrane</keyword>
<feature type="transmembrane region" description="Helical" evidence="3">
    <location>
        <begin position="41"/>
        <end position="67"/>
    </location>
</feature>
<dbReference type="InterPro" id="IPR037185">
    <property type="entry name" value="EmrE-like"/>
</dbReference>
<feature type="transmembrane region" description="Helical" evidence="3">
    <location>
        <begin position="137"/>
        <end position="156"/>
    </location>
</feature>
<reference evidence="5" key="2">
    <citation type="journal article" date="2023" name="Int. J. Syst. Evol. Microbiol.">
        <title>Streptomyces marispadix sp. nov., isolated from marine beach sediment of the Northern Coast of Portugal.</title>
        <authorList>
            <person name="dos Santos J.D.N."/>
            <person name="Vitorino I.R."/>
            <person name="Kallscheuer N."/>
            <person name="Srivastava A."/>
            <person name="Krautwurst S."/>
            <person name="Marz M."/>
            <person name="Jogler C."/>
            <person name="Lobo Da Cunha A."/>
            <person name="Catita J."/>
            <person name="Goncalves H."/>
            <person name="Gonzalez I."/>
            <person name="Reyes F."/>
            <person name="Lage O.M."/>
        </authorList>
    </citation>
    <scope>NUCLEOTIDE SEQUENCE</scope>
    <source>
        <strain evidence="5">M600PL45_2</strain>
    </source>
</reference>
<feature type="compositionally biased region" description="Basic and acidic residues" evidence="2">
    <location>
        <begin position="310"/>
        <end position="326"/>
    </location>
</feature>
<evidence type="ECO:0000256" key="3">
    <source>
        <dbReference type="SAM" id="Phobius"/>
    </source>
</evidence>
<protein>
    <submittedName>
        <fullName evidence="5">EamA family transporter</fullName>
    </submittedName>
</protein>
<feature type="transmembrane region" description="Helical" evidence="3">
    <location>
        <begin position="111"/>
        <end position="130"/>
    </location>
</feature>
<dbReference type="SUPFAM" id="SSF103481">
    <property type="entry name" value="Multidrug resistance efflux transporter EmrE"/>
    <property type="match status" value="2"/>
</dbReference>
<dbReference type="Pfam" id="PF00892">
    <property type="entry name" value="EamA"/>
    <property type="match status" value="1"/>
</dbReference>
<gene>
    <name evidence="5" type="ORF">MMA15_12360</name>
</gene>
<feature type="transmembrane region" description="Helical" evidence="3">
    <location>
        <begin position="277"/>
        <end position="293"/>
    </location>
</feature>
<comment type="caution">
    <text evidence="5">The sequence shown here is derived from an EMBL/GenBank/DDBJ whole genome shotgun (WGS) entry which is preliminary data.</text>
</comment>
<sequence length="332" mass="35126">MSRQAEDVRADATGRAAGVADRLPPSAYFVTSAVFHYLGPAFAVLLFAHVDVLGVAWLRCASAAVVFSVWRRPWRVWAASSWRQRRLLLALGAVLGVMNSSFYLALDRLPLGTVGAIEFLGPVLLAAFGLRSKRNVSALLMAVGGVWLLSDVHMSAEPLGLAFAFGNCALFVLYVVLGHRLAADGGASGIDRLGAAMLVAMAVVAPVGVTDAAVAFTSPLLLVSAFGVGVCSSVIPYVCDQLAMSRLPRATFALMLSLLPATAVTIGFVVLAQTPTWLELAGIALVITGVAVHQERDARSASPQTSGPPEQRDERAPRHERHDRGVNTEQTS</sequence>
<dbReference type="InterPro" id="IPR000620">
    <property type="entry name" value="EamA_dom"/>
</dbReference>
<evidence type="ECO:0000256" key="1">
    <source>
        <dbReference type="ARBA" id="ARBA00007362"/>
    </source>
</evidence>
<evidence type="ECO:0000313" key="5">
    <source>
        <dbReference type="EMBL" id="MCH6161163.1"/>
    </source>
</evidence>
<evidence type="ECO:0000256" key="2">
    <source>
        <dbReference type="SAM" id="MobiDB-lite"/>
    </source>
</evidence>
<feature type="region of interest" description="Disordered" evidence="2">
    <location>
        <begin position="296"/>
        <end position="332"/>
    </location>
</feature>
<keyword evidence="3" id="KW-1133">Transmembrane helix</keyword>
<feature type="domain" description="EamA" evidence="4">
    <location>
        <begin position="159"/>
        <end position="292"/>
    </location>
</feature>
<keyword evidence="3" id="KW-0472">Membrane</keyword>
<dbReference type="Proteomes" id="UP001166784">
    <property type="component" value="Unassembled WGS sequence"/>
</dbReference>
<comment type="similarity">
    <text evidence="1">Belongs to the EamA transporter family.</text>
</comment>
<dbReference type="EMBL" id="JAKWJU010000002">
    <property type="protein sequence ID" value="MCH6161163.1"/>
    <property type="molecule type" value="Genomic_DNA"/>
</dbReference>
<feature type="transmembrane region" description="Helical" evidence="3">
    <location>
        <begin position="87"/>
        <end position="105"/>
    </location>
</feature>
<feature type="transmembrane region" description="Helical" evidence="3">
    <location>
        <begin position="251"/>
        <end position="271"/>
    </location>
</feature>
<keyword evidence="6" id="KW-1185">Reference proteome</keyword>
<feature type="transmembrane region" description="Helical" evidence="3">
    <location>
        <begin position="162"/>
        <end position="181"/>
    </location>
</feature>
<evidence type="ECO:0000259" key="4">
    <source>
        <dbReference type="Pfam" id="PF00892"/>
    </source>
</evidence>
<feature type="transmembrane region" description="Helical" evidence="3">
    <location>
        <begin position="193"/>
        <end position="214"/>
    </location>
</feature>
<name>A0ABS9SY13_9ACTN</name>
<accession>A0ABS9SY13</accession>